<sequence length="268" mass="30602">MKKIKSGKELVEEVRKIEKNINASSTISSQLELSVSGIPLDTCEVPTPSYPAKEDSKCLEEEISQIEEDELEDKEQDDQELECPSDQDEDPLPITPEEVKEAPVVENEEPEIHFPVVIQERDIAGLSNPLDDMRPYELFATTLHCMMLSVKVDLKKCLLGYDDTYTVGGIAHINDDHTYFPHAKPMLNDKYHPHVSIELADSYHTRHVLYSYAYVIVYSIHHLEGITPFTCMVSFVECSFRFLLLHRSLHADQVRGDIPWDPGGFRAW</sequence>
<dbReference type="Gramene" id="TraesSTA5A03G02666310.1">
    <property type="protein sequence ID" value="TraesSTA5A03G02666310.1.CDS1"/>
    <property type="gene ID" value="TraesSTA5A03G02666310"/>
</dbReference>
<organism evidence="2">
    <name type="scientific">Triticum aestivum</name>
    <name type="common">Wheat</name>
    <dbReference type="NCBI Taxonomy" id="4565"/>
    <lineage>
        <taxon>Eukaryota</taxon>
        <taxon>Viridiplantae</taxon>
        <taxon>Streptophyta</taxon>
        <taxon>Embryophyta</taxon>
        <taxon>Tracheophyta</taxon>
        <taxon>Spermatophyta</taxon>
        <taxon>Magnoliopsida</taxon>
        <taxon>Liliopsida</taxon>
        <taxon>Poales</taxon>
        <taxon>Poaceae</taxon>
        <taxon>BOP clade</taxon>
        <taxon>Pooideae</taxon>
        <taxon>Triticodae</taxon>
        <taxon>Triticeae</taxon>
        <taxon>Triticinae</taxon>
        <taxon>Triticum</taxon>
    </lineage>
</organism>
<dbReference type="Gramene" id="TraesJAG5A03G02676510.1">
    <property type="protein sequence ID" value="TraesJAG5A03G02676510.1.CDS1"/>
    <property type="gene ID" value="TraesJAG5A03G02676510"/>
</dbReference>
<dbReference type="AlphaFoldDB" id="A0A3B6KGK2"/>
<dbReference type="Gramene" id="TraesSYM5A03G02704730.1">
    <property type="protein sequence ID" value="TraesSYM5A03G02704730.1.CDS1"/>
    <property type="gene ID" value="TraesSYM5A03G02704730"/>
</dbReference>
<dbReference type="Gramene" id="TraesLAC5A03G02629030.1">
    <property type="protein sequence ID" value="TraesLAC5A03G02629030.1.CDS1"/>
    <property type="gene ID" value="TraesLAC5A03G02629030"/>
</dbReference>
<feature type="region of interest" description="Disordered" evidence="1">
    <location>
        <begin position="41"/>
        <end position="94"/>
    </location>
</feature>
<dbReference type="Gramene" id="TraesCLE_scaffold_054381_01G000100.1">
    <property type="protein sequence ID" value="TraesCLE_scaffold_054381_01G000100.1"/>
    <property type="gene ID" value="TraesCLE_scaffold_054381_01G000100"/>
</dbReference>
<dbReference type="Gramene" id="TraesARI5A03G02717460.1">
    <property type="protein sequence ID" value="TraesARI5A03G02717460.1.CDS1"/>
    <property type="gene ID" value="TraesARI5A03G02717460"/>
</dbReference>
<keyword evidence="3" id="KW-1185">Reference proteome</keyword>
<dbReference type="Gramene" id="TraesRN5A0100596800.1">
    <property type="protein sequence ID" value="TraesRN5A0100596800.1"/>
    <property type="gene ID" value="TraesRN5A0100596800"/>
</dbReference>
<accession>A0A3B6KGK2</accession>
<dbReference type="Gramene" id="TraesCS5A03G0584000.1">
    <property type="protein sequence ID" value="TraesCS5A03G0584000.1.CDS1"/>
    <property type="gene ID" value="TraesCS5A03G0584000"/>
</dbReference>
<dbReference type="Gramene" id="TraesLDM5A03G02678160.1">
    <property type="protein sequence ID" value="TraesLDM5A03G02678160.1.CDS1"/>
    <property type="gene ID" value="TraesLDM5A03G02678160"/>
</dbReference>
<evidence type="ECO:0000313" key="3">
    <source>
        <dbReference type="Proteomes" id="UP000019116"/>
    </source>
</evidence>
<reference evidence="2" key="2">
    <citation type="submission" date="2018-10" db="UniProtKB">
        <authorList>
            <consortium name="EnsemblPlants"/>
        </authorList>
    </citation>
    <scope>IDENTIFICATION</scope>
</reference>
<dbReference type="EnsemblPlants" id="TraesCS5A02G228700.1">
    <property type="protein sequence ID" value="TraesCS5A02G228700.1.cds1"/>
    <property type="gene ID" value="TraesCS5A02G228700"/>
</dbReference>
<dbReference type="Proteomes" id="UP000019116">
    <property type="component" value="Chromosome 5A"/>
</dbReference>
<evidence type="ECO:0000256" key="1">
    <source>
        <dbReference type="SAM" id="MobiDB-lite"/>
    </source>
</evidence>
<proteinExistence type="predicted"/>
<name>A0A3B6KGK2_WHEAT</name>
<evidence type="ECO:0000313" key="2">
    <source>
        <dbReference type="EnsemblPlants" id="TraesCS5A02G228700.1.cds1"/>
    </source>
</evidence>
<dbReference type="OrthoDB" id="657723at2759"/>
<dbReference type="Gramene" id="TraesWEE_scaffold_045377_01G000100.1">
    <property type="protein sequence ID" value="TraesWEE_scaffold_045377_01G000100.1"/>
    <property type="gene ID" value="TraesWEE_scaffold_045377_01G000100"/>
</dbReference>
<dbReference type="Gramene" id="TraesNOR5A03G02697740.1">
    <property type="protein sequence ID" value="TraesNOR5A03G02697740.1.CDS1"/>
    <property type="gene ID" value="TraesNOR5A03G02697740"/>
</dbReference>
<dbReference type="Gramene" id="TraesCS5A02G228700.1">
    <property type="protein sequence ID" value="TraesCS5A02G228700.1.cds1"/>
    <property type="gene ID" value="TraesCS5A02G228700"/>
</dbReference>
<dbReference type="PANTHER" id="PTHR48212">
    <property type="entry name" value="CCHC-TYPE DOMAIN-CONTAINING PROTEIN"/>
    <property type="match status" value="1"/>
</dbReference>
<reference evidence="2" key="1">
    <citation type="submission" date="2018-08" db="EMBL/GenBank/DDBJ databases">
        <authorList>
            <person name="Rossello M."/>
        </authorList>
    </citation>
    <scope>NUCLEOTIDE SEQUENCE [LARGE SCALE GENOMIC DNA]</scope>
    <source>
        <strain evidence="2">cv. Chinese Spring</strain>
    </source>
</reference>
<dbReference type="Gramene" id="TraesJUL5A03G02695560.1">
    <property type="protein sequence ID" value="TraesJUL5A03G02695560.1.CDS1"/>
    <property type="gene ID" value="TraesJUL5A03G02695560"/>
</dbReference>
<feature type="compositionally biased region" description="Acidic residues" evidence="1">
    <location>
        <begin position="61"/>
        <end position="91"/>
    </location>
</feature>
<dbReference type="Gramene" id="TraesROB_scaffold_023627_01G000100.1">
    <property type="protein sequence ID" value="TraesROB_scaffold_023627_01G000100.1"/>
    <property type="gene ID" value="TraesROB_scaffold_023627_01G000100"/>
</dbReference>
<dbReference type="PANTHER" id="PTHR48212:SF1">
    <property type="entry name" value="CCHC-TYPE DOMAIN-CONTAINING PROTEIN"/>
    <property type="match status" value="1"/>
</dbReference>
<protein>
    <submittedName>
        <fullName evidence="2">Uncharacterized protein</fullName>
    </submittedName>
</protein>